<gene>
    <name evidence="3" type="ORF">UFOPK3255_00791</name>
    <name evidence="4" type="ORF">UFOPK4248_00547</name>
    <name evidence="5" type="ORF">UFOPK4284_01118</name>
</gene>
<feature type="compositionally biased region" description="Low complexity" evidence="1">
    <location>
        <begin position="60"/>
        <end position="69"/>
    </location>
</feature>
<evidence type="ECO:0000256" key="2">
    <source>
        <dbReference type="SAM" id="Phobius"/>
    </source>
</evidence>
<feature type="compositionally biased region" description="Basic and acidic residues" evidence="1">
    <location>
        <begin position="101"/>
        <end position="111"/>
    </location>
</feature>
<accession>A0A6J7SMF2</accession>
<feature type="region of interest" description="Disordered" evidence="1">
    <location>
        <begin position="50"/>
        <end position="117"/>
    </location>
</feature>
<keyword evidence="2" id="KW-0472">Membrane</keyword>
<feature type="transmembrane region" description="Helical" evidence="2">
    <location>
        <begin position="28"/>
        <end position="47"/>
    </location>
</feature>
<evidence type="ECO:0000313" key="3">
    <source>
        <dbReference type="EMBL" id="CAB4843781.1"/>
    </source>
</evidence>
<name>A0A6J7SMF2_9ZZZZ</name>
<protein>
    <submittedName>
        <fullName evidence="4">Unannotated protein</fullName>
    </submittedName>
</protein>
<sequence>MCPPEKPEWIEIADKDNAASPGKISKKLPVLALVAAAAIIGVGAVLGQTAEESPAQATESVAPVSVVPSEQKSGSTATVAPKATPAAPRVKTPNIGTLPTKRGEHEDRDHENEGDDD</sequence>
<feature type="compositionally biased region" description="Low complexity" evidence="1">
    <location>
        <begin position="76"/>
        <end position="93"/>
    </location>
</feature>
<organism evidence="4">
    <name type="scientific">freshwater metagenome</name>
    <dbReference type="NCBI Taxonomy" id="449393"/>
    <lineage>
        <taxon>unclassified sequences</taxon>
        <taxon>metagenomes</taxon>
        <taxon>ecological metagenomes</taxon>
    </lineage>
</organism>
<dbReference type="EMBL" id="CAFAZY010000105">
    <property type="protein sequence ID" value="CAB4843781.1"/>
    <property type="molecule type" value="Genomic_DNA"/>
</dbReference>
<reference evidence="4" key="1">
    <citation type="submission" date="2020-05" db="EMBL/GenBank/DDBJ databases">
        <authorList>
            <person name="Chiriac C."/>
            <person name="Salcher M."/>
            <person name="Ghai R."/>
            <person name="Kavagutti S V."/>
        </authorList>
    </citation>
    <scope>NUCLEOTIDE SEQUENCE</scope>
</reference>
<evidence type="ECO:0000256" key="1">
    <source>
        <dbReference type="SAM" id="MobiDB-lite"/>
    </source>
</evidence>
<proteinExistence type="predicted"/>
<keyword evidence="2" id="KW-1133">Transmembrane helix</keyword>
<evidence type="ECO:0000313" key="5">
    <source>
        <dbReference type="EMBL" id="CAB5053526.1"/>
    </source>
</evidence>
<evidence type="ECO:0000313" key="4">
    <source>
        <dbReference type="EMBL" id="CAB5042012.1"/>
    </source>
</evidence>
<dbReference type="EMBL" id="CAFBQE010000104">
    <property type="protein sequence ID" value="CAB5053526.1"/>
    <property type="molecule type" value="Genomic_DNA"/>
</dbReference>
<dbReference type="EMBL" id="CAFBQB010000055">
    <property type="protein sequence ID" value="CAB5042012.1"/>
    <property type="molecule type" value="Genomic_DNA"/>
</dbReference>
<keyword evidence="2" id="KW-0812">Transmembrane</keyword>
<dbReference type="AlphaFoldDB" id="A0A6J7SMF2"/>